<dbReference type="Proteomes" id="UP000004477">
    <property type="component" value="Unassembled WGS sequence"/>
</dbReference>
<sequence length="74" mass="8448">MKPSTEVRVSELKMNITVGIEPTICAPKTARLPAAIIVIFISAQRYNIFESPNKKQEKITYRCKKHGKLYKKTP</sequence>
<evidence type="ECO:0000313" key="2">
    <source>
        <dbReference type="Proteomes" id="UP000004477"/>
    </source>
</evidence>
<dbReference type="EMBL" id="ACBX02000016">
    <property type="protein sequence ID" value="EFB35110.1"/>
    <property type="molecule type" value="Genomic_DNA"/>
</dbReference>
<organism evidence="1 2">
    <name type="scientific">Segatella copri DSM 18205</name>
    <dbReference type="NCBI Taxonomy" id="537011"/>
    <lineage>
        <taxon>Bacteria</taxon>
        <taxon>Pseudomonadati</taxon>
        <taxon>Bacteroidota</taxon>
        <taxon>Bacteroidia</taxon>
        <taxon>Bacteroidales</taxon>
        <taxon>Prevotellaceae</taxon>
        <taxon>Segatella</taxon>
    </lineage>
</organism>
<protein>
    <submittedName>
        <fullName evidence="1">Uncharacterized protein</fullName>
    </submittedName>
</protein>
<accession>D1PDF4</accession>
<reference evidence="1" key="1">
    <citation type="submission" date="2009-11" db="EMBL/GenBank/DDBJ databases">
        <authorList>
            <person name="Weinstock G."/>
            <person name="Sodergren E."/>
            <person name="Clifton S."/>
            <person name="Fulton L."/>
            <person name="Fulton B."/>
            <person name="Courtney L."/>
            <person name="Fronick C."/>
            <person name="Harrison M."/>
            <person name="Strong C."/>
            <person name="Farmer C."/>
            <person name="Delahaunty K."/>
            <person name="Markovic C."/>
            <person name="Hall O."/>
            <person name="Minx P."/>
            <person name="Tomlinson C."/>
            <person name="Mitreva M."/>
            <person name="Nelson J."/>
            <person name="Hou S."/>
            <person name="Wollam A."/>
            <person name="Pepin K.H."/>
            <person name="Johnson M."/>
            <person name="Bhonagiri V."/>
            <person name="Nash W.E."/>
            <person name="Warren W."/>
            <person name="Chinwalla A."/>
            <person name="Mardis E.R."/>
            <person name="Wilson R.K."/>
        </authorList>
    </citation>
    <scope>NUCLEOTIDE SEQUENCE [LARGE SCALE GENOMIC DNA]</scope>
    <source>
        <strain evidence="1">DSM 18205</strain>
    </source>
</reference>
<gene>
    <name evidence="1" type="ORF">PREVCOP_05244</name>
</gene>
<evidence type="ECO:0000313" key="1">
    <source>
        <dbReference type="EMBL" id="EFB35110.1"/>
    </source>
</evidence>
<comment type="caution">
    <text evidence="1">The sequence shown here is derived from an EMBL/GenBank/DDBJ whole genome shotgun (WGS) entry which is preliminary data.</text>
</comment>
<dbReference type="HOGENOM" id="CLU_2684732_0_0_10"/>
<keyword evidence="2" id="KW-1185">Reference proteome</keyword>
<name>D1PDF4_9BACT</name>
<proteinExistence type="predicted"/>
<dbReference type="PaxDb" id="537011-PREVCOP_05244"/>
<dbReference type="AlphaFoldDB" id="D1PDF4"/>